<keyword evidence="2" id="KW-0732">Signal</keyword>
<protein>
    <submittedName>
        <fullName evidence="3">WD40 repeat protein</fullName>
    </submittedName>
</protein>
<dbReference type="RefSeq" id="WP_146149341.1">
    <property type="nucleotide sequence ID" value="NZ_PVZF01000003.1"/>
</dbReference>
<dbReference type="EMBL" id="PVZF01000003">
    <property type="protein sequence ID" value="PRY16886.1"/>
    <property type="molecule type" value="Genomic_DNA"/>
</dbReference>
<feature type="chain" id="PRO_5015652816" evidence="2">
    <location>
        <begin position="30"/>
        <end position="375"/>
    </location>
</feature>
<dbReference type="Proteomes" id="UP000238083">
    <property type="component" value="Unassembled WGS sequence"/>
</dbReference>
<evidence type="ECO:0000313" key="3">
    <source>
        <dbReference type="EMBL" id="PRY16886.1"/>
    </source>
</evidence>
<evidence type="ECO:0000313" key="4">
    <source>
        <dbReference type="Proteomes" id="UP000238083"/>
    </source>
</evidence>
<dbReference type="InterPro" id="IPR011659">
    <property type="entry name" value="WD40"/>
</dbReference>
<sequence length="375" mass="38492">MGTRAVRSAAGTLGVAVLATGLLAGSASAAPGGPVVAYSGVSADHAWGLYAVDSGTGRQWHVADGLAVDASWSPDGSRLAWIAYDADDLGHVQVAAADGSDRRQVDGDGDSRSLAWSSRGTLAWFHRSAWAPTDCTTDDRLVRPAFVLQTPDGARRALGDVAPTASDLTFSPDGTTVVWRESGPDVCAQAPGELVVADVASGRRTVVAGAQDTTGLAFSPDSTALAVTRATPEGGDVVLVDLAARTARQVVTDAAGETSAVFVGDGTDLAAVRTTATDRRLVMLDRTANVVRDLGAPPEFVEQLVASTDRASVVVAGRSLPSADGAYQDTQLWRQPLDGSAATLLSTNGAAAVFEAAVTAWGSDAPVLPRRTRSR</sequence>
<gene>
    <name evidence="3" type="ORF">CLV37_103318</name>
</gene>
<organism evidence="3 4">
    <name type="scientific">Kineococcus rhizosphaerae</name>
    <dbReference type="NCBI Taxonomy" id="559628"/>
    <lineage>
        <taxon>Bacteria</taxon>
        <taxon>Bacillati</taxon>
        <taxon>Actinomycetota</taxon>
        <taxon>Actinomycetes</taxon>
        <taxon>Kineosporiales</taxon>
        <taxon>Kineosporiaceae</taxon>
        <taxon>Kineococcus</taxon>
    </lineage>
</organism>
<dbReference type="PANTHER" id="PTHR36842">
    <property type="entry name" value="PROTEIN TOLB HOMOLOG"/>
    <property type="match status" value="1"/>
</dbReference>
<name>A0A2T0R6T5_9ACTN</name>
<reference evidence="3 4" key="1">
    <citation type="submission" date="2018-03" db="EMBL/GenBank/DDBJ databases">
        <title>Genomic Encyclopedia of Archaeal and Bacterial Type Strains, Phase II (KMG-II): from individual species to whole genera.</title>
        <authorList>
            <person name="Goeker M."/>
        </authorList>
    </citation>
    <scope>NUCLEOTIDE SEQUENCE [LARGE SCALE GENOMIC DNA]</scope>
    <source>
        <strain evidence="3 4">DSM 19711</strain>
    </source>
</reference>
<feature type="signal peptide" evidence="2">
    <location>
        <begin position="1"/>
        <end position="29"/>
    </location>
</feature>
<dbReference type="InterPro" id="IPR011042">
    <property type="entry name" value="6-blade_b-propeller_TolB-like"/>
</dbReference>
<comment type="caution">
    <text evidence="3">The sequence shown here is derived from an EMBL/GenBank/DDBJ whole genome shotgun (WGS) entry which is preliminary data.</text>
</comment>
<comment type="similarity">
    <text evidence="1">Belongs to the TolB family.</text>
</comment>
<dbReference type="SUPFAM" id="SSF82171">
    <property type="entry name" value="DPP6 N-terminal domain-like"/>
    <property type="match status" value="1"/>
</dbReference>
<dbReference type="Pfam" id="PF07676">
    <property type="entry name" value="PD40"/>
    <property type="match status" value="1"/>
</dbReference>
<dbReference type="AlphaFoldDB" id="A0A2T0R6T5"/>
<keyword evidence="4" id="KW-1185">Reference proteome</keyword>
<dbReference type="Gene3D" id="2.120.10.30">
    <property type="entry name" value="TolB, C-terminal domain"/>
    <property type="match status" value="2"/>
</dbReference>
<proteinExistence type="inferred from homology"/>
<evidence type="ECO:0000256" key="2">
    <source>
        <dbReference type="SAM" id="SignalP"/>
    </source>
</evidence>
<accession>A0A2T0R6T5</accession>
<evidence type="ECO:0000256" key="1">
    <source>
        <dbReference type="ARBA" id="ARBA00009820"/>
    </source>
</evidence>
<dbReference type="PANTHER" id="PTHR36842:SF1">
    <property type="entry name" value="PROTEIN TOLB"/>
    <property type="match status" value="1"/>
</dbReference>
<dbReference type="OrthoDB" id="3915799at2"/>